<dbReference type="InterPro" id="IPR036422">
    <property type="entry name" value="RuBisCO_lsu_N_sf"/>
</dbReference>
<dbReference type="InterPro" id="IPR033966">
    <property type="entry name" value="RuBisCO"/>
</dbReference>
<dbReference type="InterPro" id="IPR020878">
    <property type="entry name" value="RuBisCo_large_chain_AS"/>
</dbReference>
<dbReference type="Gene3D" id="3.20.20.110">
    <property type="entry name" value="Ribulose bisphosphate carboxylase, large subunit, C-terminal domain"/>
    <property type="match status" value="1"/>
</dbReference>
<reference evidence="2" key="1">
    <citation type="journal article" date="2020" name="Nature">
        <title>Giant virus diversity and host interactions through global metagenomics.</title>
        <authorList>
            <person name="Schulz F."/>
            <person name="Roux S."/>
            <person name="Paez-Espino D."/>
            <person name="Jungbluth S."/>
            <person name="Walsh D.A."/>
            <person name="Denef V.J."/>
            <person name="McMahon K.D."/>
            <person name="Konstantinidis K.T."/>
            <person name="Eloe-Fadrosh E.A."/>
            <person name="Kyrpides N.C."/>
            <person name="Woyke T."/>
        </authorList>
    </citation>
    <scope>NUCLEOTIDE SEQUENCE</scope>
    <source>
        <strain evidence="2">GVMAG-S-3300013094-109</strain>
    </source>
</reference>
<dbReference type="SUPFAM" id="SSF51649">
    <property type="entry name" value="RuBisCo, C-terminal domain"/>
    <property type="match status" value="1"/>
</dbReference>
<dbReference type="GO" id="GO:0000287">
    <property type="term" value="F:magnesium ion binding"/>
    <property type="evidence" value="ECO:0007669"/>
    <property type="project" value="InterPro"/>
</dbReference>
<dbReference type="PROSITE" id="PS00157">
    <property type="entry name" value="RUBISCO_LARGE"/>
    <property type="match status" value="1"/>
</dbReference>
<dbReference type="SFLD" id="SFLDS00014">
    <property type="entry name" value="RuBisCO"/>
    <property type="match status" value="1"/>
</dbReference>
<dbReference type="PANTHER" id="PTHR42704">
    <property type="entry name" value="RIBULOSE BISPHOSPHATE CARBOXYLASE"/>
    <property type="match status" value="1"/>
</dbReference>
<name>A0A6C0KVC1_9ZZZZ</name>
<sequence>MDLIFLEDINKEEYIIATYELEGLNSLADAAWELAIGQSVGNPNVRNKWETDELFINYSAKVIGKRENFEFVKRGLINIAFPVINTNWKEDGITQLMVQLMGGQLDIDNIKYCRLLKLEFPESVKSAFLGPKYGIKGIREYIGVQDRPILGGIIKPKTGITPDILLKMVQELVEGGVNFIKEDEILSNPDFCPISVRVPLIMDYIKKSGKKVIYAVCINSDFPYVINRVKQVYELGGNAVHINFWNGLGVYKAVRELDLPIFVHFQKSGDKILTDKTHRFSIDFSVICQLAGMMGVDFIHAGMWGGYSSTEKDELSNILSELYKHNVMPALSCGMHPGLVGAIENQFSIEFMANTGGAIHGHPGGSKNGTIAMRSAIDKNYDCEQYKIAIEKWGLV</sequence>
<dbReference type="GO" id="GO:0016984">
    <property type="term" value="F:ribulose-bisphosphate carboxylase activity"/>
    <property type="evidence" value="ECO:0007669"/>
    <property type="project" value="InterPro"/>
</dbReference>
<dbReference type="PANTHER" id="PTHR42704:SF17">
    <property type="entry name" value="RIBULOSE BISPHOSPHATE CARBOXYLASE LARGE CHAIN"/>
    <property type="match status" value="1"/>
</dbReference>
<dbReference type="Pfam" id="PF00016">
    <property type="entry name" value="RuBisCO_large"/>
    <property type="match status" value="1"/>
</dbReference>
<dbReference type="SUPFAM" id="SSF54966">
    <property type="entry name" value="RuBisCO, large subunit, small (N-terminal) domain"/>
    <property type="match status" value="1"/>
</dbReference>
<organism evidence="2">
    <name type="scientific">viral metagenome</name>
    <dbReference type="NCBI Taxonomy" id="1070528"/>
    <lineage>
        <taxon>unclassified sequences</taxon>
        <taxon>metagenomes</taxon>
        <taxon>organismal metagenomes</taxon>
    </lineage>
</organism>
<dbReference type="SFLD" id="SFLDG00301">
    <property type="entry name" value="RuBisCO-like_proteins"/>
    <property type="match status" value="1"/>
</dbReference>
<protein>
    <recommendedName>
        <fullName evidence="1">Ribulose bisphosphate carboxylase large subunit C-terminal domain-containing protein</fullName>
    </recommendedName>
</protein>
<dbReference type="Gene3D" id="3.30.70.150">
    <property type="entry name" value="RuBisCO large subunit, N-terminal domain"/>
    <property type="match status" value="1"/>
</dbReference>
<feature type="domain" description="Ribulose bisphosphate carboxylase large subunit C-terminal" evidence="1">
    <location>
        <begin position="134"/>
        <end position="380"/>
    </location>
</feature>
<dbReference type="EMBL" id="MN740990">
    <property type="protein sequence ID" value="QHU21539.1"/>
    <property type="molecule type" value="Genomic_DNA"/>
</dbReference>
<dbReference type="InterPro" id="IPR000685">
    <property type="entry name" value="RuBisCO_lsu_C"/>
</dbReference>
<dbReference type="InterPro" id="IPR036376">
    <property type="entry name" value="RuBisCO_lsu_C_sf"/>
</dbReference>
<dbReference type="GO" id="GO:0015977">
    <property type="term" value="P:carbon fixation"/>
    <property type="evidence" value="ECO:0007669"/>
    <property type="project" value="InterPro"/>
</dbReference>
<evidence type="ECO:0000313" key="2">
    <source>
        <dbReference type="EMBL" id="QHU21539.1"/>
    </source>
</evidence>
<accession>A0A6C0KVC1</accession>
<dbReference type="AlphaFoldDB" id="A0A6C0KVC1"/>
<evidence type="ECO:0000259" key="1">
    <source>
        <dbReference type="Pfam" id="PF00016"/>
    </source>
</evidence>
<proteinExistence type="predicted"/>